<feature type="domain" description="Sushi" evidence="13">
    <location>
        <begin position="3294"/>
        <end position="3351"/>
    </location>
</feature>
<feature type="disulfide bond" evidence="7">
    <location>
        <begin position="2962"/>
        <end position="2989"/>
    </location>
</feature>
<name>A0ABM1A016_APLCA</name>
<feature type="domain" description="Sushi" evidence="13">
    <location>
        <begin position="1942"/>
        <end position="1999"/>
    </location>
</feature>
<feature type="domain" description="EGF-like" evidence="10">
    <location>
        <begin position="1153"/>
        <end position="1191"/>
    </location>
</feature>
<protein>
    <submittedName>
        <fullName evidence="16">Sushi, von Willebrand factor type A, EGF and pentraxin domain-containing protein 1</fullName>
    </submittedName>
</protein>
<feature type="domain" description="Sushi" evidence="13">
    <location>
        <begin position="1762"/>
        <end position="1825"/>
    </location>
</feature>
<feature type="domain" description="Sushi" evidence="13">
    <location>
        <begin position="4066"/>
        <end position="4128"/>
    </location>
</feature>
<dbReference type="SMART" id="SM00032">
    <property type="entry name" value="CCP"/>
    <property type="match status" value="49"/>
</dbReference>
<feature type="disulfide bond" evidence="7">
    <location>
        <begin position="2789"/>
        <end position="2816"/>
    </location>
</feature>
<feature type="domain" description="Sushi" evidence="13">
    <location>
        <begin position="2700"/>
        <end position="2758"/>
    </location>
</feature>
<feature type="domain" description="Sushi" evidence="13">
    <location>
        <begin position="2759"/>
        <end position="2818"/>
    </location>
</feature>
<feature type="domain" description="Sushi" evidence="13">
    <location>
        <begin position="2118"/>
        <end position="2175"/>
    </location>
</feature>
<evidence type="ECO:0000259" key="9">
    <source>
        <dbReference type="PROSITE" id="PS50025"/>
    </source>
</evidence>
<evidence type="ECO:0000256" key="5">
    <source>
        <dbReference type="ARBA" id="ARBA00023180"/>
    </source>
</evidence>
<feature type="domain" description="EGF-like" evidence="10">
    <location>
        <begin position="1269"/>
        <end position="1305"/>
    </location>
</feature>
<evidence type="ECO:0000256" key="7">
    <source>
        <dbReference type="PROSITE-ProRule" id="PRU00302"/>
    </source>
</evidence>
<feature type="disulfide bond" evidence="6">
    <location>
        <begin position="1181"/>
        <end position="1190"/>
    </location>
</feature>
<dbReference type="PROSITE" id="PS50026">
    <property type="entry name" value="EGF_3"/>
    <property type="match status" value="6"/>
</dbReference>
<evidence type="ECO:0000256" key="2">
    <source>
        <dbReference type="ARBA" id="ARBA00022659"/>
    </source>
</evidence>
<keyword evidence="2 7" id="KW-0768">Sushi</keyword>
<dbReference type="InterPro" id="IPR000436">
    <property type="entry name" value="Sushi_SCR_CCP_dom"/>
</dbReference>
<dbReference type="InterPro" id="IPR009030">
    <property type="entry name" value="Growth_fac_rcpt_cys_sf"/>
</dbReference>
<dbReference type="InterPro" id="IPR001791">
    <property type="entry name" value="Laminin_G"/>
</dbReference>
<feature type="domain" description="Sushi" evidence="13">
    <location>
        <begin position="1826"/>
        <end position="1883"/>
    </location>
</feature>
<feature type="disulfide bond" evidence="6">
    <location>
        <begin position="1219"/>
        <end position="1228"/>
    </location>
</feature>
<dbReference type="Pfam" id="PF00354">
    <property type="entry name" value="Pentaxin"/>
    <property type="match status" value="1"/>
</dbReference>
<feature type="domain" description="Pentraxin (PTX)" evidence="14">
    <location>
        <begin position="1386"/>
        <end position="1584"/>
    </location>
</feature>
<dbReference type="Pfam" id="PF07699">
    <property type="entry name" value="Ephrin_rec_like"/>
    <property type="match status" value="4"/>
</dbReference>
<feature type="disulfide bond" evidence="7">
    <location>
        <begin position="2088"/>
        <end position="2115"/>
    </location>
</feature>
<dbReference type="PROSITE" id="PS51828">
    <property type="entry name" value="PTX_2"/>
    <property type="match status" value="1"/>
</dbReference>
<dbReference type="Pfam" id="PF00084">
    <property type="entry name" value="Sushi"/>
    <property type="match status" value="46"/>
</dbReference>
<dbReference type="PROSITE" id="PS50825">
    <property type="entry name" value="HYR"/>
    <property type="match status" value="2"/>
</dbReference>
<feature type="domain" description="Sushi" evidence="13">
    <location>
        <begin position="3892"/>
        <end position="3949"/>
    </location>
</feature>
<feature type="disulfide bond" evidence="6">
    <location>
        <begin position="1257"/>
        <end position="1266"/>
    </location>
</feature>
<feature type="domain" description="Sushi" evidence="13">
    <location>
        <begin position="1701"/>
        <end position="1761"/>
    </location>
</feature>
<feature type="domain" description="Sushi" evidence="13">
    <location>
        <begin position="3950"/>
        <end position="4007"/>
    </location>
</feature>
<feature type="domain" description="Sushi" evidence="13">
    <location>
        <begin position="2352"/>
        <end position="2406"/>
    </location>
</feature>
<dbReference type="PROSITE" id="PS50025">
    <property type="entry name" value="LAM_G_DOMAIN"/>
    <property type="match status" value="1"/>
</dbReference>
<feature type="domain" description="Sushi" evidence="13">
    <location>
        <begin position="3480"/>
        <end position="3537"/>
    </location>
</feature>
<feature type="disulfide bond" evidence="7">
    <location>
        <begin position="2265"/>
        <end position="2292"/>
    </location>
</feature>
<dbReference type="SUPFAM" id="SSF57196">
    <property type="entry name" value="EGF/Laminin"/>
    <property type="match status" value="2"/>
</dbReference>
<dbReference type="CDD" id="cd01450">
    <property type="entry name" value="vWFA_subfamily_ECM"/>
    <property type="match status" value="1"/>
</dbReference>
<feature type="disulfide bond" evidence="7">
    <location>
        <begin position="3322"/>
        <end position="3349"/>
    </location>
</feature>
<dbReference type="InterPro" id="IPR001759">
    <property type="entry name" value="PTX_dom"/>
</dbReference>
<feature type="disulfide bond" evidence="7">
    <location>
        <begin position="3079"/>
        <end position="3106"/>
    </location>
</feature>
<feature type="domain" description="Sushi" evidence="13">
    <location>
        <begin position="486"/>
        <end position="551"/>
    </location>
</feature>
<dbReference type="PROSITE" id="PS50234">
    <property type="entry name" value="VWFA"/>
    <property type="match status" value="1"/>
</dbReference>
<feature type="disulfide bond" evidence="7">
    <location>
        <begin position="3137"/>
        <end position="3164"/>
    </location>
</feature>
<feature type="domain" description="Sushi" evidence="13">
    <location>
        <begin position="2176"/>
        <end position="2235"/>
    </location>
</feature>
<feature type="disulfide bond" evidence="7">
    <location>
        <begin position="1854"/>
        <end position="1881"/>
    </location>
</feature>
<feature type="disulfide bond" evidence="7">
    <location>
        <begin position="2206"/>
        <end position="2233"/>
    </location>
</feature>
<dbReference type="Gene3D" id="2.60.120.200">
    <property type="match status" value="1"/>
</dbReference>
<evidence type="ECO:0000313" key="16">
    <source>
        <dbReference type="RefSeq" id="XP_012938062.1"/>
    </source>
</evidence>
<feature type="disulfide bond" evidence="6">
    <location>
        <begin position="1295"/>
        <end position="1304"/>
    </location>
</feature>
<dbReference type="Gene3D" id="2.10.70.10">
    <property type="entry name" value="Complement Module, domain 1"/>
    <property type="match status" value="48"/>
</dbReference>
<dbReference type="InterPro" id="IPR013320">
    <property type="entry name" value="ConA-like_dom_sf"/>
</dbReference>
<feature type="domain" description="Sushi" evidence="13">
    <location>
        <begin position="3775"/>
        <end position="3833"/>
    </location>
</feature>
<feature type="disulfide bond" evidence="7">
    <location>
        <begin position="3804"/>
        <end position="3831"/>
    </location>
</feature>
<feature type="domain" description="Sushi" evidence="13">
    <location>
        <begin position="2992"/>
        <end position="3049"/>
    </location>
</feature>
<feature type="disulfide bond" evidence="7">
    <location>
        <begin position="2495"/>
        <end position="2522"/>
    </location>
</feature>
<dbReference type="SUPFAM" id="SSF53300">
    <property type="entry name" value="vWA-like"/>
    <property type="match status" value="1"/>
</dbReference>
<feature type="domain" description="Sushi" evidence="13">
    <location>
        <begin position="3834"/>
        <end position="3891"/>
    </location>
</feature>
<feature type="chain" id="PRO_5045270978" evidence="8">
    <location>
        <begin position="23"/>
        <end position="4258"/>
    </location>
</feature>
<feature type="domain" description="Sushi" evidence="13">
    <location>
        <begin position="3167"/>
        <end position="3224"/>
    </location>
</feature>
<dbReference type="Gene3D" id="2.10.25.10">
    <property type="entry name" value="Laminin"/>
    <property type="match status" value="6"/>
</dbReference>
<proteinExistence type="predicted"/>
<evidence type="ECO:0000259" key="12">
    <source>
        <dbReference type="PROSITE" id="PS50825"/>
    </source>
</evidence>
<organism evidence="15 16">
    <name type="scientific">Aplysia californica</name>
    <name type="common">California sea hare</name>
    <dbReference type="NCBI Taxonomy" id="6500"/>
    <lineage>
        <taxon>Eukaryota</taxon>
        <taxon>Metazoa</taxon>
        <taxon>Spiralia</taxon>
        <taxon>Lophotrochozoa</taxon>
        <taxon>Mollusca</taxon>
        <taxon>Gastropoda</taxon>
        <taxon>Heterobranchia</taxon>
        <taxon>Euthyneura</taxon>
        <taxon>Tectipleura</taxon>
        <taxon>Aplysiida</taxon>
        <taxon>Aplysioidea</taxon>
        <taxon>Aplysiidae</taxon>
        <taxon>Aplysia</taxon>
    </lineage>
</organism>
<feature type="domain" description="Sushi" evidence="13">
    <location>
        <begin position="4129"/>
        <end position="4189"/>
    </location>
</feature>
<feature type="disulfide bond" evidence="7">
    <location>
        <begin position="1970"/>
        <end position="1997"/>
    </location>
</feature>
<feature type="domain" description="Sushi" evidence="13">
    <location>
        <begin position="3225"/>
        <end position="3293"/>
    </location>
</feature>
<feature type="domain" description="Sushi" evidence="13">
    <location>
        <begin position="1585"/>
        <end position="1642"/>
    </location>
</feature>
<dbReference type="Gene3D" id="2.10.50.10">
    <property type="entry name" value="Tumor Necrosis Factor Receptor, subunit A, domain 2"/>
    <property type="match status" value="4"/>
</dbReference>
<feature type="disulfide bond" evidence="7">
    <location>
        <begin position="2377"/>
        <end position="2404"/>
    </location>
</feature>
<feature type="domain" description="Sushi" evidence="13">
    <location>
        <begin position="2407"/>
        <end position="2466"/>
    </location>
</feature>
<keyword evidence="3" id="KW-0677">Repeat</keyword>
<feature type="domain" description="Laminin G" evidence="9">
    <location>
        <begin position="1387"/>
        <end position="1555"/>
    </location>
</feature>
<dbReference type="InterPro" id="IPR001881">
    <property type="entry name" value="EGF-like_Ca-bd_dom"/>
</dbReference>
<feature type="domain" description="Sushi" evidence="13">
    <location>
        <begin position="2236"/>
        <end position="2294"/>
    </location>
</feature>
<dbReference type="PROSITE" id="PS01186">
    <property type="entry name" value="EGF_2"/>
    <property type="match status" value="6"/>
</dbReference>
<feature type="domain" description="Sushi" evidence="13">
    <location>
        <begin position="2525"/>
        <end position="2583"/>
    </location>
</feature>
<feature type="domain" description="Sushi" evidence="13">
    <location>
        <begin position="366"/>
        <end position="425"/>
    </location>
</feature>
<dbReference type="CDD" id="cd00054">
    <property type="entry name" value="EGF_CA"/>
    <property type="match status" value="6"/>
</dbReference>
<dbReference type="SMART" id="SM00181">
    <property type="entry name" value="EGF"/>
    <property type="match status" value="7"/>
</dbReference>
<feature type="disulfide bond" evidence="7">
    <location>
        <begin position="3862"/>
        <end position="3889"/>
    </location>
</feature>
<dbReference type="SUPFAM" id="SSF57535">
    <property type="entry name" value="Complement control module/SCR domain"/>
    <property type="match status" value="48"/>
</dbReference>
<dbReference type="PROSITE" id="PS00022">
    <property type="entry name" value="EGF_1"/>
    <property type="match status" value="6"/>
</dbReference>
<dbReference type="SMART" id="SM00179">
    <property type="entry name" value="EGF_CA"/>
    <property type="match status" value="6"/>
</dbReference>
<feature type="disulfide bond" evidence="7">
    <location>
        <begin position="1703"/>
        <end position="1746"/>
    </location>
</feature>
<dbReference type="PANTHER" id="PTHR19325">
    <property type="entry name" value="COMPLEMENT COMPONENT-RELATED SUSHI DOMAIN-CONTAINING"/>
    <property type="match status" value="1"/>
</dbReference>
<feature type="disulfide bond" evidence="7">
    <location>
        <begin position="3978"/>
        <end position="4005"/>
    </location>
</feature>
<feature type="disulfide bond" evidence="7">
    <location>
        <begin position="2002"/>
        <end position="2045"/>
    </location>
</feature>
<dbReference type="InterPro" id="IPR000152">
    <property type="entry name" value="EGF-type_Asp/Asn_hydroxyl_site"/>
</dbReference>
<feature type="domain" description="Sushi" evidence="13">
    <location>
        <begin position="1643"/>
        <end position="1700"/>
    </location>
</feature>
<feature type="domain" description="Sushi" evidence="13">
    <location>
        <begin position="3655"/>
        <end position="3714"/>
    </location>
</feature>
<feature type="domain" description="Sushi" evidence="13">
    <location>
        <begin position="3597"/>
        <end position="3654"/>
    </location>
</feature>
<feature type="disulfide bond" evidence="7">
    <location>
        <begin position="2554"/>
        <end position="2581"/>
    </location>
</feature>
<feature type="signal peptide" evidence="8">
    <location>
        <begin position="1"/>
        <end position="22"/>
    </location>
</feature>
<dbReference type="SMART" id="SM00327">
    <property type="entry name" value="VWA"/>
    <property type="match status" value="1"/>
</dbReference>
<dbReference type="InterPro" id="IPR035976">
    <property type="entry name" value="Sushi/SCR/CCP_sf"/>
</dbReference>
<feature type="domain" description="Sushi" evidence="13">
    <location>
        <begin position="2000"/>
        <end position="2059"/>
    </location>
</feature>
<dbReference type="InterPro" id="IPR003410">
    <property type="entry name" value="HYR_dom"/>
</dbReference>
<feature type="domain" description="Sushi" evidence="13">
    <location>
        <begin position="2819"/>
        <end position="2876"/>
    </location>
</feature>
<comment type="caution">
    <text evidence="6">Lacks conserved residue(s) required for the propagation of feature annotation.</text>
</comment>
<feature type="domain" description="Sushi" evidence="13">
    <location>
        <begin position="3109"/>
        <end position="3166"/>
    </location>
</feature>
<feature type="disulfide bond" evidence="7">
    <location>
        <begin position="1671"/>
        <end position="1698"/>
    </location>
</feature>
<keyword evidence="5" id="KW-0325">Glycoprotein</keyword>
<dbReference type="PROSITE" id="PS01187">
    <property type="entry name" value="EGF_CA"/>
    <property type="match status" value="3"/>
</dbReference>
<feature type="domain" description="Sushi" evidence="13">
    <location>
        <begin position="4008"/>
        <end position="4065"/>
    </location>
</feature>
<keyword evidence="1 6" id="KW-0245">EGF-like domain</keyword>
<dbReference type="Pfam" id="PF00008">
    <property type="entry name" value="EGF"/>
    <property type="match status" value="5"/>
</dbReference>
<feature type="domain" description="Sushi" evidence="13">
    <location>
        <begin position="2584"/>
        <end position="2641"/>
    </location>
</feature>
<feature type="domain" description="Sushi" evidence="13">
    <location>
        <begin position="2877"/>
        <end position="2936"/>
    </location>
</feature>
<evidence type="ECO:0000259" key="13">
    <source>
        <dbReference type="PROSITE" id="PS50923"/>
    </source>
</evidence>
<feature type="disulfide bond" evidence="7">
    <location>
        <begin position="2847"/>
        <end position="2874"/>
    </location>
</feature>
<keyword evidence="15" id="KW-1185">Reference proteome</keyword>
<evidence type="ECO:0000259" key="11">
    <source>
        <dbReference type="PROSITE" id="PS50234"/>
    </source>
</evidence>
<feature type="domain" description="EGF-like" evidence="10">
    <location>
        <begin position="1307"/>
        <end position="1343"/>
    </location>
</feature>
<dbReference type="PROSITE" id="PS00010">
    <property type="entry name" value="ASX_HYDROXYL"/>
    <property type="match status" value="4"/>
</dbReference>
<feature type="domain" description="Sushi" evidence="13">
    <location>
        <begin position="2060"/>
        <end position="2117"/>
    </location>
</feature>
<feature type="domain" description="EGF-like" evidence="10">
    <location>
        <begin position="1231"/>
        <end position="1267"/>
    </location>
</feature>
<feature type="disulfide bond" evidence="7">
    <location>
        <begin position="3920"/>
        <end position="3947"/>
    </location>
</feature>
<feature type="domain" description="Sushi" evidence="13">
    <location>
        <begin position="3352"/>
        <end position="3422"/>
    </location>
</feature>
<dbReference type="SUPFAM" id="SSF49899">
    <property type="entry name" value="Concanavalin A-like lectins/glucanases"/>
    <property type="match status" value="1"/>
</dbReference>
<evidence type="ECO:0000256" key="3">
    <source>
        <dbReference type="ARBA" id="ARBA00022737"/>
    </source>
</evidence>
<feature type="disulfide bond" evidence="7">
    <location>
        <begin position="2437"/>
        <end position="2464"/>
    </location>
</feature>
<feature type="disulfide bond" evidence="7">
    <location>
        <begin position="3450"/>
        <end position="3477"/>
    </location>
</feature>
<feature type="domain" description="Sushi" evidence="13">
    <location>
        <begin position="2642"/>
        <end position="2699"/>
    </location>
</feature>
<evidence type="ECO:0000259" key="10">
    <source>
        <dbReference type="PROSITE" id="PS50026"/>
    </source>
</evidence>
<feature type="domain" description="Sushi" evidence="13">
    <location>
        <begin position="3715"/>
        <end position="3774"/>
    </location>
</feature>
<feature type="disulfide bond" evidence="7">
    <location>
        <begin position="2670"/>
        <end position="2697"/>
    </location>
</feature>
<feature type="domain" description="Sushi" evidence="13">
    <location>
        <begin position="2937"/>
        <end position="2991"/>
    </location>
</feature>
<feature type="domain" description="Sushi" evidence="13">
    <location>
        <begin position="426"/>
        <end position="485"/>
    </location>
</feature>
<dbReference type="SUPFAM" id="SSF57184">
    <property type="entry name" value="Growth factor receptor domain"/>
    <property type="match status" value="2"/>
</dbReference>
<feature type="disulfide bond" evidence="7">
    <location>
        <begin position="4036"/>
        <end position="4063"/>
    </location>
</feature>
<feature type="domain" description="EGF-like" evidence="10">
    <location>
        <begin position="1345"/>
        <end position="1381"/>
    </location>
</feature>
<feature type="disulfide bond" evidence="6">
    <location>
        <begin position="1162"/>
        <end position="1179"/>
    </location>
</feature>
<dbReference type="PRINTS" id="PR00895">
    <property type="entry name" value="PENTAXIN"/>
</dbReference>
<dbReference type="SMART" id="SM01411">
    <property type="entry name" value="Ephrin_rec_like"/>
    <property type="match status" value="4"/>
</dbReference>
<feature type="disulfide bond" evidence="7">
    <location>
        <begin position="4219"/>
        <end position="4246"/>
    </location>
</feature>
<feature type="domain" description="VWFA" evidence="11">
    <location>
        <begin position="71"/>
        <end position="252"/>
    </location>
</feature>
<dbReference type="RefSeq" id="XP_012938062.1">
    <property type="nucleotide sequence ID" value="XM_013082608.2"/>
</dbReference>
<feature type="domain" description="Sushi" evidence="13">
    <location>
        <begin position="1884"/>
        <end position="1941"/>
    </location>
</feature>
<dbReference type="InterPro" id="IPR000742">
    <property type="entry name" value="EGF"/>
</dbReference>
<feature type="domain" description="Sushi" evidence="13">
    <location>
        <begin position="2295"/>
        <end position="2351"/>
    </location>
</feature>
<feature type="domain" description="HYR" evidence="12">
    <location>
        <begin position="550"/>
        <end position="634"/>
    </location>
</feature>
<dbReference type="InterPro" id="IPR050350">
    <property type="entry name" value="Compl-Cell_Adhes-Reg"/>
</dbReference>
<feature type="disulfide bond" evidence="7">
    <location>
        <begin position="3393"/>
        <end position="3420"/>
    </location>
</feature>
<dbReference type="Proteomes" id="UP000694888">
    <property type="component" value="Unplaced"/>
</dbReference>
<feature type="domain" description="Sushi" evidence="13">
    <location>
        <begin position="2467"/>
        <end position="2524"/>
    </location>
</feature>
<keyword evidence="8" id="KW-0732">Signal</keyword>
<feature type="domain" description="Sushi" evidence="13">
    <location>
        <begin position="3423"/>
        <end position="3479"/>
    </location>
</feature>
<dbReference type="GeneID" id="101854327"/>
<dbReference type="InterPro" id="IPR002035">
    <property type="entry name" value="VWF_A"/>
</dbReference>
<dbReference type="SMART" id="SM00159">
    <property type="entry name" value="PTX"/>
    <property type="match status" value="1"/>
</dbReference>
<feature type="domain" description="HYR" evidence="12">
    <location>
        <begin position="635"/>
        <end position="714"/>
    </location>
</feature>
<feature type="disulfide bond" evidence="6">
    <location>
        <begin position="1371"/>
        <end position="1380"/>
    </location>
</feature>
<accession>A0ABM1A016</accession>
<evidence type="ECO:0000313" key="15">
    <source>
        <dbReference type="Proteomes" id="UP000694888"/>
    </source>
</evidence>
<dbReference type="InterPro" id="IPR036465">
    <property type="entry name" value="vWFA_dom_sf"/>
</dbReference>
<dbReference type="InterPro" id="IPR011641">
    <property type="entry name" value="Tyr-kin_ephrin_A/B_rcpt-like"/>
</dbReference>
<feature type="disulfide bond" evidence="7">
    <location>
        <begin position="3508"/>
        <end position="3535"/>
    </location>
</feature>
<feature type="disulfide bond" evidence="7">
    <location>
        <begin position="3020"/>
        <end position="3047"/>
    </location>
</feature>
<dbReference type="InterPro" id="IPR018097">
    <property type="entry name" value="EGF_Ca-bd_CS"/>
</dbReference>
<feature type="domain" description="Sushi" evidence="13">
    <location>
        <begin position="3050"/>
        <end position="3108"/>
    </location>
</feature>
<feature type="domain" description="Sushi" evidence="13">
    <location>
        <begin position="4190"/>
        <end position="4248"/>
    </location>
</feature>
<dbReference type="Pfam" id="PF00092">
    <property type="entry name" value="VWA"/>
    <property type="match status" value="1"/>
</dbReference>
<feature type="disulfide bond" evidence="7">
    <location>
        <begin position="456"/>
        <end position="483"/>
    </location>
</feature>
<feature type="disulfide bond" evidence="6">
    <location>
        <begin position="1333"/>
        <end position="1342"/>
    </location>
</feature>
<feature type="disulfide bond" evidence="7">
    <location>
        <begin position="2729"/>
        <end position="2756"/>
    </location>
</feature>
<dbReference type="Pfam" id="PF02494">
    <property type="entry name" value="HYR"/>
    <property type="match status" value="2"/>
</dbReference>
<feature type="disulfide bond" evidence="7">
    <location>
        <begin position="3195"/>
        <end position="3222"/>
    </location>
</feature>
<sequence>MGSLPVLTLTVIGCLLVQSSEARTLFRRPSSYNTFMRSLTLNFEKAKVETLGAIFKRHVQHLRNTPNRQVELVFLIDSSGTVGEYYFYEEVRFVRNLLADFTVDVNTTRVSVITFSSPHKIFRHIDYLSRPDSENHKCRLLNEDITEVDYTPGGTNTLGALLEAEKVLRSARKNAAKAIFLMTDGYSNGGDPRPVAHKLKRQGVKIFTFGIRDGFVWELQDMASEPKNETCYILDSFEEFEALAKKALHADLQSGSYIKQPASKCSRLCSKGGPCCHQNASCSCGTYTGKYECLCMPGYYGTGRGVSGCKPCPSGTYKNFSGQGDLHVCQPCPYEHQSTTPGAVSPNECSCKRGYRTFGSDECTVFRCPELSPPKHGYFVNNKCNNVFNAACGLRCQHGYELRGSSVRICQDDGSWSGQDAECIMKTCPSLPPPKSGHMVCSTDDFSYSTVCRFTCNAGYQLLGSRKRTCLAIAYWTGIATRCREITCPPLVQIKDGTIAPSSCTAREVVFGSTCSISCSSGYSLRGPHTKQCTPDGTWMAVEDGVNKCVDDTPPVLHCPESMEVIADHEKETTEVAWTAPVPVDNSGFRPVLTSEPAVTPGSRFPIGTTYITYKAEDLSENVAECQFYIRVVDKTPPRVDTCVSPPSIVSEVEAVEVNLDPPEFSDNSGKPVEIASSHRNGELFSMGTTKVTYKAFDGANNNSTCVIDVTIIPHLCMTPEHPINGNVSCEEGPKGVTCRISCRKGYAFAIPPADEYFCSYEDGSWLPQEHFPFPDCAVIQISNDILQPASITLTGDLSCQDRVLLHRIERNLEGTVQDKLSNACDKDLSCSVGSMNSVCENEEDFNKIQVVLEDKRPTKPRRRRRKRQVREYPEKARLRRVTESHRSRISFDFTLQGAMKKNMSRRVNMSEPMRKMITSLQREARKGNLDLRVGGRTLKFAQMKYNLGQHTYRCPEGSVLVNGTCVNCPVGTFYHVVNRRCEDCPQGTYQPLEGHNTCLRCPDNMSTERPHTRSLHECKELCLPGTSSANGLSPCETCPLGLFQSDYSARFCHHCPDGTTTHRRGTRTVKACAELCPPGQASETGLSPCLPCPSYSYQPSRGQTQCIRCPAEGIALQNGATKVEDCIIPPGSWEMQSDKAISPDGSDGSAIFFNSCFADPCENGGTCSPGSGQSLFTCSCPKGFKGNTCDEYVNMCEGNPCGDKGICEPVPGNFLCFCNEGFTGKNCEVNIDDCEKKPCTNQGTCVDGIDSFTCNCPPGYTGDVCEKPINDCQDFPCRNDGTCINSLSGFTCECLPGYTGQTCEVDMDECLLEPCQNGGTCVDLPGTYSCNCVRGYTGDRCESEVNECAEIPCQNGATCEDLKGDFKCMCALGFTGKKCEKELTSQYQLDFSSPTVMDYAELTIDKPLTSVTVSFWMKTTDEVNQGTPFSYAVFGEPNALTITDYKNLNLIINGETMSIGQPLNDGQWHHVVLTWSSYRGDWKAYVDGLLRDQGYNLSTSKPIPGKGTLIVGQEQDELGGGFSPSETFVGSLTHLNVWDDALSLADIEKLRFSCDSFYGNVISWPQVQEALKGNVGTSPSQFCQDCPDPKKPTFGSVQYSSVSPGATAEYECNTGYSLAGNPKLTCLISAVWDESPPGCYPISCGHPGSIRNGYIEGRDFSYDKRIRFRCNAGYELVGHDSLYCTEYGDWDVDKPECIEIKCDLPEVSGNTVPSSTEKKFQPGDTVDFSCRPGSTLQTDHNSIVCQRDGSWDKSIPSCDLERCSYPPAIGFGEPFTANPEYFVGESVKYQCDYGYEFSKEAGSKTSVTCLPSGQWDTDMPVCGLIECPDPPSVPNADYEGDEITFNARVTYTCNPGFQPVGFGEIKCEETRSWSALSFACRPVICGPPPSPDYGTVTGRLYRFNSVVSYQCDLGYSLKGKETRRCSEDGAWSGDDPVCEPVSCGGLEDIRNGQVFYVDSTYLSQAKYSCDKGFELNGFAERTCEATGQWDPEQPTCEPRSCPAPEDIARGSYSSPDGGVFVYQSKIEYRCTTGLQLVGNPVSVCQADGTWSSAPYCDEVTCPALDTPDNGSVDVLGERFSDWAQYECDPGYKLEGVNRRTCQADGTWSDEAPECVPTKCPDPKPLENGYNDYKDLSVDSTVRSYCDKGFKMVGDSFRTCQADFTLTGVEPKCVPVDCGTPADLENGGYSLSGKGTLFEADVTYNCDDGYTIRGAATRTCLSDGQWSGKTPSCLPVECTKVSRIISNGRANGTSITYGSIIFYECDKGYLLEGSALRKCQADGKWDEPIPSCLSVECPRPRLSNGFVSSFRRGYGTVIKFSCKYSYRLEGPSERTCLENGQWSGEEPRCLKLSCPPPEKVVNSETTVINDTAIEITCNPGYTLIGSSIRVCNRAEIWRPDAPICSTVTCPDLSGITVTNGQIEYTTNNFGDVVKYTCDEGYKMKGSALQTCLPIGEWGGVIPTCNPVSCGHPGILFNGYSDGWDFSYSSVVEFSCDLGFMLKGPSEIRCLADGTWDAELPECQEVVCPELTDTIKDGTVDVLGNSFNSETEYFCNEGFRLIGDDIRFCQEDGQWTGTEPTCSKVVCPEPETVVNAQISGSDFDVGGKIYYDCIEGYTLVGSFERTCEYDGTWSSKAPACYPVTCPEPPFMDYGIYNGESGQFQAIITYSCDEGYELVGPRERMCQANATWSGEDPRCVRISCGSPPSIDFAVINQNTNFLYQDKVIYSCLEGYSASGYDTSECLANRTWSYTDFRCTVISCPVILASDIPHAIFDASGFTYNSRVGFSCEEGYTLYGESELVCTAQGRWSAEYPFCRIVQCPKLGELAFGTINLDSNDFGSIATFTCDQGYELNGAENLECLSSGAWSNALPLCQLIKCLTVPSVENGRLTNPQIDFFYSDKAVYECDFGYRMTGSGTLGCLASGEFESPAPECVRILCKTPVEIDFGVYDMLSDLQVAYTCNEGFILNGQSVIDCELGGKWAAVAPTCIPVECPVPGAFINGRIVGDVFSFGNYIMYECDPGYILKGYPVRVCQANRTWTEVEPKCEPVSCGKPTEPFENGVILGDSYLFGDGIEYSCFPGFELKGEVLRLCGSDARWGGKVPSCSRLRCEDPEPIKYGKIKGRSYLFGDSVTYSCVRGYELVGEALRTCEETLTWSGAIPSCVRISCGEPPVPDNGIHLGKSYLFDDIVNISCNYGFRLSGKDFRRCKANGAWTGGQISCETIVCPSVPEVANSNHNITADVSLTVDTTVAYRCLEGYDLKVDEDYRLNDVGLRVCELTGQWSTNLIECVPVNCPEILSIEYGSVTGKSFIYQSVVDFSCDKGFELVGLSSLECGAKGLWSADIPFCSVVGCPELFPEHGTSVMFPDDFSTIDADRNDHFFIYGDIITFECDDGYELQGELKSECMASGIWSNSKSYCTPVSCPEPVIANALLSKSLLTYGSTVSVSCVTGYDLIGENELTCGADKAWVETLPRCELLACGSPPSVLNAIVVGDNFNLGGTITYQCKAGYDLVGNNILTCGLTNEWLGTLPICVEVDCKLPPVFPFSQATVGKTTYKSTVNVLCNLGYIRQGNGTLVCGSDRNWKYDQALRCVPIDCGEPPEIKHGSFFADNSTLGAVAVYSCEMGYFNNGASSLFCDESGQWVYEYPTCLPVDCLQPPSIPHADSTYEESIFKSTAIYICDEGYVLQNADINSLICGDMGTWEGERPACSIIDCGSPPTSDHSYFIPDTESTYLSEITHFCEPGYSSALSVNKMTCQASGFWEGEMIRCEPLECTDLPPLANGEYQSDTSMTFGSSVSYSCSQGFVKSGPEALLCTETGQWSSQNHACLPIDCLDPQPLTNGKPEYSTTIYKSEVVYTCLEGYTLQGDTSSRCLDSGLWSSVNTQCIPVDCFDPPSLGNGNALYNSTIFGSKVRYQCNNGYQLFGDAQALCTSTGLWSEGSTRCELIQCSPPVDIANGQVIYSSQSHGSVAVYTCLPGYELEGFPSIICSNTGTWEGEIPVCIVTSCQAPPEIQHGSVVYLSLEAGSTASFLCDPGYFLNGPEYLECTNEGLWSGAYPTCAEIFCTDPPVIYNAVIISDTGRSPDDTLTYSCVQGYHLANDFGSDITLTCNIDGSWEGLGPQCVPVSCDIATLPNIPHARWEGTGNTYGTQVLYSCSDGYALVGDESLTCNELGIWSFDELPRCEPKPCGLPPSYPQATYKAPEELTFGQGFSYVCNPGHDVQGSAYTECGADGQWSPVSFVCQGEPGTTMCCSL</sequence>
<feature type="domain" description="Sushi" evidence="13">
    <location>
        <begin position="3538"/>
        <end position="3596"/>
    </location>
</feature>
<feature type="disulfide bond" evidence="7">
    <location>
        <begin position="2907"/>
        <end position="2934"/>
    </location>
</feature>
<feature type="disulfide bond" evidence="7">
    <location>
        <begin position="1912"/>
        <end position="1939"/>
    </location>
</feature>
<evidence type="ECO:0000256" key="6">
    <source>
        <dbReference type="PROSITE-ProRule" id="PRU00076"/>
    </source>
</evidence>
<gene>
    <name evidence="16" type="primary">LOC101854327</name>
</gene>
<feature type="disulfide bond" evidence="7">
    <location>
        <begin position="396"/>
        <end position="423"/>
    </location>
</feature>
<feature type="domain" description="EGF-like" evidence="10">
    <location>
        <begin position="1193"/>
        <end position="1229"/>
    </location>
</feature>
<feature type="disulfide bond" evidence="7">
    <location>
        <begin position="2322"/>
        <end position="2349"/>
    </location>
</feature>
<reference evidence="16" key="1">
    <citation type="submission" date="2025-08" db="UniProtKB">
        <authorList>
            <consortium name="RefSeq"/>
        </authorList>
    </citation>
    <scope>IDENTIFICATION</scope>
</reference>
<feature type="disulfide bond" evidence="7">
    <location>
        <begin position="1613"/>
        <end position="1640"/>
    </location>
</feature>
<dbReference type="Gene3D" id="3.40.50.410">
    <property type="entry name" value="von Willebrand factor, type A domain"/>
    <property type="match status" value="1"/>
</dbReference>
<feature type="domain" description="Sushi" evidence="13">
    <location>
        <begin position="715"/>
        <end position="779"/>
    </location>
</feature>
<evidence type="ECO:0000256" key="8">
    <source>
        <dbReference type="SAM" id="SignalP"/>
    </source>
</evidence>
<evidence type="ECO:0000259" key="14">
    <source>
        <dbReference type="PROSITE" id="PS51828"/>
    </source>
</evidence>
<feature type="disulfide bond" evidence="7">
    <location>
        <begin position="2146"/>
        <end position="2173"/>
    </location>
</feature>
<evidence type="ECO:0000256" key="4">
    <source>
        <dbReference type="ARBA" id="ARBA00023157"/>
    </source>
</evidence>
<evidence type="ECO:0000256" key="1">
    <source>
        <dbReference type="ARBA" id="ARBA00022536"/>
    </source>
</evidence>
<feature type="disulfide bond" evidence="7">
    <location>
        <begin position="2612"/>
        <end position="2639"/>
    </location>
</feature>
<dbReference type="PANTHER" id="PTHR19325:SF575">
    <property type="entry name" value="LOCOMOTION-RELATED PROTEIN HIKARU GENKI"/>
    <property type="match status" value="1"/>
</dbReference>
<dbReference type="PROSITE" id="PS50923">
    <property type="entry name" value="SUSHI"/>
    <property type="match status" value="49"/>
</dbReference>
<dbReference type="CDD" id="cd00033">
    <property type="entry name" value="CCP"/>
    <property type="match status" value="47"/>
</dbReference>
<feature type="disulfide bond" evidence="7">
    <location>
        <begin position="3625"/>
        <end position="3652"/>
    </location>
</feature>
<keyword evidence="4 6" id="KW-1015">Disulfide bond</keyword>